<dbReference type="Pfam" id="PF00339">
    <property type="entry name" value="Arrestin_N"/>
    <property type="match status" value="1"/>
</dbReference>
<dbReference type="InterPro" id="IPR014756">
    <property type="entry name" value="Ig_E-set"/>
</dbReference>
<dbReference type="Proteomes" id="UP000245699">
    <property type="component" value="Unassembled WGS sequence"/>
</dbReference>
<dbReference type="PANTHER" id="PTHR11188">
    <property type="entry name" value="ARRESTIN DOMAIN CONTAINING PROTEIN"/>
    <property type="match status" value="1"/>
</dbReference>
<dbReference type="GO" id="GO:0005829">
    <property type="term" value="C:cytosol"/>
    <property type="evidence" value="ECO:0007669"/>
    <property type="project" value="TreeGrafter"/>
</dbReference>
<evidence type="ECO:0000313" key="3">
    <source>
        <dbReference type="EMBL" id="PVU99432.1"/>
    </source>
</evidence>
<dbReference type="InterPro" id="IPR011022">
    <property type="entry name" value="Arrestin_C-like"/>
</dbReference>
<evidence type="ECO:0000259" key="1">
    <source>
        <dbReference type="Pfam" id="PF00339"/>
    </source>
</evidence>
<dbReference type="EMBL" id="MBFT01000037">
    <property type="protein sequence ID" value="PVU99432.1"/>
    <property type="molecule type" value="Genomic_DNA"/>
</dbReference>
<protein>
    <recommendedName>
        <fullName evidence="5">Arrestin-like N-terminal domain-containing protein</fullName>
    </recommendedName>
</protein>
<reference evidence="3 4" key="1">
    <citation type="journal article" date="2018" name="MBio">
        <title>Comparative Genomics Reveals the Core Gene Toolbox for the Fungus-Insect Symbiosis.</title>
        <authorList>
            <person name="Wang Y."/>
            <person name="Stata M."/>
            <person name="Wang W."/>
            <person name="Stajich J.E."/>
            <person name="White M.M."/>
            <person name="Moncalvo J.M."/>
        </authorList>
    </citation>
    <scope>NUCLEOTIDE SEQUENCE [LARGE SCALE GENOMIC DNA]</scope>
    <source>
        <strain evidence="3 4">AUS-77-4</strain>
    </source>
</reference>
<dbReference type="Pfam" id="PF02752">
    <property type="entry name" value="Arrestin_C"/>
    <property type="match status" value="1"/>
</dbReference>
<gene>
    <name evidence="3" type="ORF">BB559_000733</name>
</gene>
<dbReference type="GO" id="GO:0031625">
    <property type="term" value="F:ubiquitin protein ligase binding"/>
    <property type="evidence" value="ECO:0007669"/>
    <property type="project" value="TreeGrafter"/>
</dbReference>
<comment type="caution">
    <text evidence="3">The sequence shown here is derived from an EMBL/GenBank/DDBJ whole genome shotgun (WGS) entry which is preliminary data.</text>
</comment>
<sequence length="354" mass="39793">MFSGFFSQVTLDLVLQSNTVVFHGNEDSASSKLLFGKVILKVLERTKISSLKVISMGKTEFSFIERSKPMYSTADMNRDIHSSGKLQVLNKTEILLDGKKNKIYLDTGTYEYSFIITLPGDLPESVYSTHGSTEYSLKAVLETSSYLSCPSKQIPIYLGRIPYSGPPTFMPADGPNEIQKEFAKKLSVKLNTPSKYYAENQTIDLVADISLINPNIKILSIGARMNENIIIKSFANPGIKKDIVKLITSAKKEFKTNSKSKFLDSSEFSLELCLPQSYKDMQHDIENKTFSVSHQIHFDITIEIEGTSQNLVVSLPVLVVPNEYFSEMLSLPKYSPKIQFEKDELITPPEYSEL</sequence>
<keyword evidence="4" id="KW-1185">Reference proteome</keyword>
<dbReference type="GO" id="GO:0070086">
    <property type="term" value="P:ubiquitin-dependent endocytosis"/>
    <property type="evidence" value="ECO:0007669"/>
    <property type="project" value="TreeGrafter"/>
</dbReference>
<accession>A0A2T9Z4C4</accession>
<organism evidence="3 4">
    <name type="scientific">Furculomyces boomerangus</name>
    <dbReference type="NCBI Taxonomy" id="61424"/>
    <lineage>
        <taxon>Eukaryota</taxon>
        <taxon>Fungi</taxon>
        <taxon>Fungi incertae sedis</taxon>
        <taxon>Zoopagomycota</taxon>
        <taxon>Kickxellomycotina</taxon>
        <taxon>Harpellomycetes</taxon>
        <taxon>Harpellales</taxon>
        <taxon>Harpellaceae</taxon>
        <taxon>Furculomyces</taxon>
    </lineage>
</organism>
<evidence type="ECO:0000313" key="4">
    <source>
        <dbReference type="Proteomes" id="UP000245699"/>
    </source>
</evidence>
<dbReference type="Gene3D" id="2.60.40.640">
    <property type="match status" value="1"/>
</dbReference>
<proteinExistence type="predicted"/>
<dbReference type="InterPro" id="IPR050357">
    <property type="entry name" value="Arrestin_domain-protein"/>
</dbReference>
<dbReference type="SUPFAM" id="SSF81296">
    <property type="entry name" value="E set domains"/>
    <property type="match status" value="1"/>
</dbReference>
<dbReference type="PANTHER" id="PTHR11188:SF17">
    <property type="entry name" value="FI21816P1"/>
    <property type="match status" value="1"/>
</dbReference>
<dbReference type="InterPro" id="IPR011021">
    <property type="entry name" value="Arrestin-like_N"/>
</dbReference>
<dbReference type="AlphaFoldDB" id="A0A2T9Z4C4"/>
<dbReference type="InterPro" id="IPR014752">
    <property type="entry name" value="Arrestin-like_C"/>
</dbReference>
<evidence type="ECO:0000259" key="2">
    <source>
        <dbReference type="Pfam" id="PF02752"/>
    </source>
</evidence>
<dbReference type="GO" id="GO:0030674">
    <property type="term" value="F:protein-macromolecule adaptor activity"/>
    <property type="evidence" value="ECO:0007669"/>
    <property type="project" value="TreeGrafter"/>
</dbReference>
<dbReference type="OrthoDB" id="2333384at2759"/>
<dbReference type="GO" id="GO:0005886">
    <property type="term" value="C:plasma membrane"/>
    <property type="evidence" value="ECO:0007669"/>
    <property type="project" value="TreeGrafter"/>
</dbReference>
<evidence type="ECO:0008006" key="5">
    <source>
        <dbReference type="Google" id="ProtNLM"/>
    </source>
</evidence>
<name>A0A2T9Z4C4_9FUNG</name>
<dbReference type="STRING" id="61424.A0A2T9Z4C4"/>
<feature type="domain" description="Arrestin C-terminal-like" evidence="2">
    <location>
        <begin position="184"/>
        <end position="321"/>
    </location>
</feature>
<feature type="domain" description="Arrestin-like N-terminal" evidence="1">
    <location>
        <begin position="35"/>
        <end position="144"/>
    </location>
</feature>